<keyword evidence="2" id="KW-0732">Signal</keyword>
<sequence length="100" mass="10431">MWCGSACASWVCLSSGATPGGGSGSSATPSVAGPHRTRTTADQLTISKITIFFGYLETTVYSLQEINSVITCSGTHPDGRSAGASTRVQSIQWNKRSWGS</sequence>
<feature type="compositionally biased region" description="Low complexity" evidence="1">
    <location>
        <begin position="25"/>
        <end position="34"/>
    </location>
</feature>
<evidence type="ECO:0000256" key="2">
    <source>
        <dbReference type="SAM" id="SignalP"/>
    </source>
</evidence>
<reference evidence="3" key="1">
    <citation type="journal article" date="2021" name="G3 (Bethesda)">
        <title>Genome and transcriptome analysis of the beet armyworm Spodoptera exigua reveals targets for pest control. .</title>
        <authorList>
            <person name="Simon S."/>
            <person name="Breeschoten T."/>
            <person name="Jansen H.J."/>
            <person name="Dirks R.P."/>
            <person name="Schranz M.E."/>
            <person name="Ros V.I.D."/>
        </authorList>
    </citation>
    <scope>NUCLEOTIDE SEQUENCE</scope>
    <source>
        <strain evidence="3">TB_SE_WUR_2020</strain>
    </source>
</reference>
<proteinExistence type="predicted"/>
<feature type="chain" id="PRO_5037702712" description="Secreted protein" evidence="2">
    <location>
        <begin position="17"/>
        <end position="100"/>
    </location>
</feature>
<protein>
    <recommendedName>
        <fullName evidence="5">Secreted protein</fullName>
    </recommendedName>
</protein>
<gene>
    <name evidence="3" type="ORF">HF086_012104</name>
</gene>
<evidence type="ECO:0000313" key="3">
    <source>
        <dbReference type="EMBL" id="KAH9632769.1"/>
    </source>
</evidence>
<accession>A0A922MA76</accession>
<dbReference type="AlphaFoldDB" id="A0A922MA76"/>
<dbReference type="EMBL" id="JACEFF010000691">
    <property type="protein sequence ID" value="KAH9632769.1"/>
    <property type="molecule type" value="Genomic_DNA"/>
</dbReference>
<dbReference type="Proteomes" id="UP000814243">
    <property type="component" value="Unassembled WGS sequence"/>
</dbReference>
<organism evidence="3 4">
    <name type="scientific">Spodoptera exigua</name>
    <name type="common">Beet armyworm</name>
    <name type="synonym">Noctua fulgens</name>
    <dbReference type="NCBI Taxonomy" id="7107"/>
    <lineage>
        <taxon>Eukaryota</taxon>
        <taxon>Metazoa</taxon>
        <taxon>Ecdysozoa</taxon>
        <taxon>Arthropoda</taxon>
        <taxon>Hexapoda</taxon>
        <taxon>Insecta</taxon>
        <taxon>Pterygota</taxon>
        <taxon>Neoptera</taxon>
        <taxon>Endopterygota</taxon>
        <taxon>Lepidoptera</taxon>
        <taxon>Glossata</taxon>
        <taxon>Ditrysia</taxon>
        <taxon>Noctuoidea</taxon>
        <taxon>Noctuidae</taxon>
        <taxon>Amphipyrinae</taxon>
        <taxon>Spodoptera</taxon>
    </lineage>
</organism>
<feature type="compositionally biased region" description="Polar residues" evidence="1">
    <location>
        <begin position="83"/>
        <end position="100"/>
    </location>
</feature>
<evidence type="ECO:0008006" key="5">
    <source>
        <dbReference type="Google" id="ProtNLM"/>
    </source>
</evidence>
<evidence type="ECO:0000256" key="1">
    <source>
        <dbReference type="SAM" id="MobiDB-lite"/>
    </source>
</evidence>
<evidence type="ECO:0000313" key="4">
    <source>
        <dbReference type="Proteomes" id="UP000814243"/>
    </source>
</evidence>
<feature type="region of interest" description="Disordered" evidence="1">
    <location>
        <begin position="76"/>
        <end position="100"/>
    </location>
</feature>
<feature type="signal peptide" evidence="2">
    <location>
        <begin position="1"/>
        <end position="16"/>
    </location>
</feature>
<comment type="caution">
    <text evidence="3">The sequence shown here is derived from an EMBL/GenBank/DDBJ whole genome shotgun (WGS) entry which is preliminary data.</text>
</comment>
<feature type="region of interest" description="Disordered" evidence="1">
    <location>
        <begin position="16"/>
        <end position="39"/>
    </location>
</feature>
<name>A0A922MA76_SPOEX</name>